<comment type="caution">
    <text evidence="7">The sequence shown here is derived from an EMBL/GenBank/DDBJ whole genome shotgun (WGS) entry which is preliminary data.</text>
</comment>
<dbReference type="AlphaFoldDB" id="A0A0M9VUZ4"/>
<dbReference type="InterPro" id="IPR018170">
    <property type="entry name" value="Aldo/ket_reductase_CS"/>
</dbReference>
<dbReference type="Proteomes" id="UP000053831">
    <property type="component" value="Unassembled WGS sequence"/>
</dbReference>
<feature type="domain" description="NADP-dependent oxidoreductase" evidence="6">
    <location>
        <begin position="22"/>
        <end position="273"/>
    </location>
</feature>
<dbReference type="PANTHER" id="PTHR43827:SF13">
    <property type="entry name" value="ALDO_KETO REDUCTASE FAMILY PROTEIN"/>
    <property type="match status" value="1"/>
</dbReference>
<name>A0A0M9VUZ4_ESCWE</name>
<dbReference type="FunFam" id="3.20.20.100:FF:000015">
    <property type="entry name" value="Oxidoreductase, aldo/keto reductase family"/>
    <property type="match status" value="1"/>
</dbReference>
<evidence type="ECO:0000313" key="7">
    <source>
        <dbReference type="EMBL" id="KOS20409.1"/>
    </source>
</evidence>
<dbReference type="PROSITE" id="PS00062">
    <property type="entry name" value="ALDOKETO_REDUCTASE_2"/>
    <property type="match status" value="1"/>
</dbReference>
<dbReference type="InterPro" id="IPR036812">
    <property type="entry name" value="NAD(P)_OxRdtase_dom_sf"/>
</dbReference>
<dbReference type="InterPro" id="IPR020471">
    <property type="entry name" value="AKR"/>
</dbReference>
<dbReference type="OrthoDB" id="416253at2759"/>
<dbReference type="PIRSF" id="PIRSF000097">
    <property type="entry name" value="AKR"/>
    <property type="match status" value="1"/>
</dbReference>
<feature type="active site" description="Proton donor" evidence="3">
    <location>
        <position position="53"/>
    </location>
</feature>
<comment type="similarity">
    <text evidence="1">Belongs to the aldo/keto reductase family.</text>
</comment>
<sequence>MAKTIADTLPLLNGRTMPTLGFGVWRSPADLSTASCLAALRSNYRHIDSAQLYKNEAEVGQAVRESGIPRDQLFLTTKIRQPAGSPALSYDRCAESVRKMDAGDAGAAREGYVDLFLVHSAKCGSEGRRELWLALERLYKEGRARSIGVSNYGIGHIEEMREYATVWPPHVNQLELHPWTQQVDIVRYCEDKGIVVQAYCPIVRNRKAEDPTLLRVAGKHGVTGAQVLIRYSLQKGWVPLPKSDNEGRIRANADVFGFELDGEDMAALDALDEGPAGAIVGAVANELE</sequence>
<evidence type="ECO:0000256" key="3">
    <source>
        <dbReference type="PIRSR" id="PIRSR000097-1"/>
    </source>
</evidence>
<keyword evidence="8" id="KW-1185">Reference proteome</keyword>
<dbReference type="PANTHER" id="PTHR43827">
    <property type="entry name" value="2,5-DIKETO-D-GLUCONIC ACID REDUCTASE"/>
    <property type="match status" value="1"/>
</dbReference>
<dbReference type="InterPro" id="IPR023210">
    <property type="entry name" value="NADP_OxRdtase_dom"/>
</dbReference>
<accession>A0A0M9VUZ4</accession>
<organism evidence="7 8">
    <name type="scientific">Escovopsis weberi</name>
    <dbReference type="NCBI Taxonomy" id="150374"/>
    <lineage>
        <taxon>Eukaryota</taxon>
        <taxon>Fungi</taxon>
        <taxon>Dikarya</taxon>
        <taxon>Ascomycota</taxon>
        <taxon>Pezizomycotina</taxon>
        <taxon>Sordariomycetes</taxon>
        <taxon>Hypocreomycetidae</taxon>
        <taxon>Hypocreales</taxon>
        <taxon>Hypocreaceae</taxon>
        <taxon>Escovopsis</taxon>
    </lineage>
</organism>
<feature type="site" description="Lowers pKa of active site Tyr" evidence="5">
    <location>
        <position position="78"/>
    </location>
</feature>
<evidence type="ECO:0000256" key="1">
    <source>
        <dbReference type="ARBA" id="ARBA00007905"/>
    </source>
</evidence>
<evidence type="ECO:0000259" key="6">
    <source>
        <dbReference type="Pfam" id="PF00248"/>
    </source>
</evidence>
<keyword evidence="2" id="KW-0560">Oxidoreductase</keyword>
<gene>
    <name evidence="7" type="ORF">ESCO_005343</name>
</gene>
<evidence type="ECO:0000256" key="2">
    <source>
        <dbReference type="ARBA" id="ARBA00023002"/>
    </source>
</evidence>
<evidence type="ECO:0000256" key="5">
    <source>
        <dbReference type="PIRSR" id="PIRSR000097-3"/>
    </source>
</evidence>
<dbReference type="Pfam" id="PF00248">
    <property type="entry name" value="Aldo_ket_red"/>
    <property type="match status" value="1"/>
</dbReference>
<dbReference type="Gene3D" id="3.20.20.100">
    <property type="entry name" value="NADP-dependent oxidoreductase domain"/>
    <property type="match status" value="1"/>
</dbReference>
<dbReference type="STRING" id="150374.A0A0M9VUZ4"/>
<dbReference type="CDD" id="cd19071">
    <property type="entry name" value="AKR_AKR1-5-like"/>
    <property type="match status" value="1"/>
</dbReference>
<dbReference type="SUPFAM" id="SSF51430">
    <property type="entry name" value="NAD(P)-linked oxidoreductase"/>
    <property type="match status" value="1"/>
</dbReference>
<evidence type="ECO:0000256" key="4">
    <source>
        <dbReference type="PIRSR" id="PIRSR000097-2"/>
    </source>
</evidence>
<feature type="binding site" evidence="4">
    <location>
        <position position="119"/>
    </location>
    <ligand>
        <name>substrate</name>
    </ligand>
</feature>
<dbReference type="PRINTS" id="PR00069">
    <property type="entry name" value="ALDKETRDTASE"/>
</dbReference>
<dbReference type="GO" id="GO:0016491">
    <property type="term" value="F:oxidoreductase activity"/>
    <property type="evidence" value="ECO:0007669"/>
    <property type="project" value="UniProtKB-KW"/>
</dbReference>
<proteinExistence type="inferred from homology"/>
<protein>
    <submittedName>
        <fullName evidence="7">Prostaglandin F synthase</fullName>
    </submittedName>
</protein>
<dbReference type="EMBL" id="LGSR01000017">
    <property type="protein sequence ID" value="KOS20409.1"/>
    <property type="molecule type" value="Genomic_DNA"/>
</dbReference>
<evidence type="ECO:0000313" key="8">
    <source>
        <dbReference type="Proteomes" id="UP000053831"/>
    </source>
</evidence>
<reference evidence="7 8" key="1">
    <citation type="submission" date="2015-07" db="EMBL/GenBank/DDBJ databases">
        <title>The genome of the fungus Escovopsis weberi, a specialized disease agent of ant agriculture.</title>
        <authorList>
            <person name="de Man T.J."/>
            <person name="Stajich J.E."/>
            <person name="Kubicek C.P."/>
            <person name="Chenthamara K."/>
            <person name="Atanasova L."/>
            <person name="Druzhinina I.S."/>
            <person name="Birnbaum S."/>
            <person name="Barribeau S.M."/>
            <person name="Teiling C."/>
            <person name="Suen G."/>
            <person name="Currie C."/>
            <person name="Gerardo N.M."/>
        </authorList>
    </citation>
    <scope>NUCLEOTIDE SEQUENCE [LARGE SCALE GENOMIC DNA]</scope>
</reference>
<dbReference type="PROSITE" id="PS00063">
    <property type="entry name" value="ALDOKETO_REDUCTASE_3"/>
    <property type="match status" value="1"/>
</dbReference>